<dbReference type="FunFam" id="3.30.70.380:FF:000001">
    <property type="entry name" value="Phenylalanine--tRNA ligase beta subunit"/>
    <property type="match status" value="1"/>
</dbReference>
<evidence type="ECO:0000313" key="23">
    <source>
        <dbReference type="Proteomes" id="UP000474718"/>
    </source>
</evidence>
<protein>
    <recommendedName>
        <fullName evidence="15">Phenylalanine--tRNA ligase beta subunit</fullName>
        <ecNumber evidence="15">6.1.1.20</ecNumber>
    </recommendedName>
    <alternativeName>
        <fullName evidence="15">Phenylalanyl-tRNA synthetase beta subunit</fullName>
        <shortName evidence="15">PheRS</shortName>
    </alternativeName>
</protein>
<evidence type="ECO:0000256" key="3">
    <source>
        <dbReference type="ARBA" id="ARBA00011209"/>
    </source>
</evidence>
<feature type="domain" description="TRNA-binding" evidence="17">
    <location>
        <begin position="39"/>
        <end position="154"/>
    </location>
</feature>
<dbReference type="FunFam" id="3.50.40.10:FF:000001">
    <property type="entry name" value="Phenylalanine--tRNA ligase beta subunit"/>
    <property type="match status" value="1"/>
</dbReference>
<dbReference type="InterPro" id="IPR002547">
    <property type="entry name" value="tRNA-bd_dom"/>
</dbReference>
<evidence type="ECO:0000256" key="13">
    <source>
        <dbReference type="ARBA" id="ARBA00023146"/>
    </source>
</evidence>
<evidence type="ECO:0000256" key="4">
    <source>
        <dbReference type="ARBA" id="ARBA00022490"/>
    </source>
</evidence>
<name>A0AAQ1RX17_9FIRM</name>
<keyword evidence="7 15" id="KW-0479">Metal-binding</keyword>
<evidence type="ECO:0000259" key="18">
    <source>
        <dbReference type="PROSITE" id="PS51447"/>
    </source>
</evidence>
<evidence type="ECO:0000256" key="12">
    <source>
        <dbReference type="ARBA" id="ARBA00022917"/>
    </source>
</evidence>
<dbReference type="GO" id="GO:0016740">
    <property type="term" value="F:transferase activity"/>
    <property type="evidence" value="ECO:0007669"/>
    <property type="project" value="UniProtKB-ARBA"/>
</dbReference>
<dbReference type="Pfam" id="PF03147">
    <property type="entry name" value="FDX-ACB"/>
    <property type="match status" value="1"/>
</dbReference>
<dbReference type="Proteomes" id="UP000184089">
    <property type="component" value="Unassembled WGS sequence"/>
</dbReference>
<keyword evidence="13 15" id="KW-0030">Aminoacyl-tRNA synthetase</keyword>
<dbReference type="SUPFAM" id="SSF54991">
    <property type="entry name" value="Anticodon-binding domain of PheRS"/>
    <property type="match status" value="1"/>
</dbReference>
<keyword evidence="5 16" id="KW-0820">tRNA-binding</keyword>
<dbReference type="GO" id="GO:0005524">
    <property type="term" value="F:ATP binding"/>
    <property type="evidence" value="ECO:0007669"/>
    <property type="project" value="UniProtKB-UniRule"/>
</dbReference>
<evidence type="ECO:0000256" key="5">
    <source>
        <dbReference type="ARBA" id="ARBA00022555"/>
    </source>
</evidence>
<dbReference type="HAMAP" id="MF_00283">
    <property type="entry name" value="Phe_tRNA_synth_beta1"/>
    <property type="match status" value="1"/>
</dbReference>
<evidence type="ECO:0000256" key="10">
    <source>
        <dbReference type="ARBA" id="ARBA00022842"/>
    </source>
</evidence>
<dbReference type="Pfam" id="PF17759">
    <property type="entry name" value="tRNA_synthFbeta"/>
    <property type="match status" value="1"/>
</dbReference>
<keyword evidence="11 16" id="KW-0694">RNA-binding</keyword>
<proteinExistence type="inferred from homology"/>
<dbReference type="NCBIfam" id="NF045760">
    <property type="entry name" value="YtpR"/>
    <property type="match status" value="1"/>
</dbReference>
<dbReference type="SUPFAM" id="SSF55681">
    <property type="entry name" value="Class II aaRS and biotin synthetases"/>
    <property type="match status" value="1"/>
</dbReference>
<reference evidence="21" key="2">
    <citation type="submission" date="2016-11" db="EMBL/GenBank/DDBJ databases">
        <authorList>
            <person name="Varghese N."/>
            <person name="Submissions S."/>
        </authorList>
    </citation>
    <scope>NUCLEOTIDE SEQUENCE</scope>
    <source>
        <strain evidence="21">DSM 4029</strain>
    </source>
</reference>
<reference evidence="20 23" key="3">
    <citation type="journal article" date="2019" name="Nat. Med.">
        <title>A library of human gut bacterial isolates paired with longitudinal multiomics data enables mechanistic microbiome research.</title>
        <authorList>
            <person name="Poyet M."/>
            <person name="Groussin M."/>
            <person name="Gibbons S.M."/>
            <person name="Avila-Pacheco J."/>
            <person name="Jiang X."/>
            <person name="Kearney S.M."/>
            <person name="Perrotta A.R."/>
            <person name="Berdy B."/>
            <person name="Zhao S."/>
            <person name="Lieberman T.D."/>
            <person name="Swanson P.K."/>
            <person name="Smith M."/>
            <person name="Roesemann S."/>
            <person name="Alexander J.E."/>
            <person name="Rich S.A."/>
            <person name="Livny J."/>
            <person name="Vlamakis H."/>
            <person name="Clish C."/>
            <person name="Bullock K."/>
            <person name="Deik A."/>
            <person name="Scott J."/>
            <person name="Pierce K.A."/>
            <person name="Xavier R.J."/>
            <person name="Alm E.J."/>
        </authorList>
    </citation>
    <scope>NUCLEOTIDE SEQUENCE [LARGE SCALE GENOMIC DNA]</scope>
    <source>
        <strain evidence="20 23">BIOML-A2</strain>
    </source>
</reference>
<dbReference type="InterPro" id="IPR041616">
    <property type="entry name" value="PheRS_beta_core"/>
</dbReference>
<reference evidence="22" key="1">
    <citation type="submission" date="2016-11" db="EMBL/GenBank/DDBJ databases">
        <authorList>
            <person name="Jaros S."/>
            <person name="Januszkiewicz K."/>
            <person name="Wedrychowicz H."/>
        </authorList>
    </citation>
    <scope>NUCLEOTIDE SEQUENCE [LARGE SCALE GENOMIC DNA]</scope>
    <source>
        <strain evidence="22">DSM 4029</strain>
    </source>
</reference>
<comment type="similarity">
    <text evidence="2 15">Belongs to the phenylalanyl-tRNA synthetase beta subunit family. Type 1 subfamily.</text>
</comment>
<evidence type="ECO:0000256" key="8">
    <source>
        <dbReference type="ARBA" id="ARBA00022741"/>
    </source>
</evidence>
<comment type="cofactor">
    <cofactor evidence="15">
        <name>Mg(2+)</name>
        <dbReference type="ChEBI" id="CHEBI:18420"/>
    </cofactor>
    <text evidence="15">Binds 2 magnesium ions per tetramer.</text>
</comment>
<feature type="binding site" evidence="15">
    <location>
        <position position="466"/>
    </location>
    <ligand>
        <name>Mg(2+)</name>
        <dbReference type="ChEBI" id="CHEBI:18420"/>
        <note>shared with alpha subunit</note>
    </ligand>
</feature>
<dbReference type="InterPro" id="IPR005146">
    <property type="entry name" value="B3/B4_tRNA-bd"/>
</dbReference>
<dbReference type="InterPro" id="IPR005147">
    <property type="entry name" value="tRNA_synthase_B5-dom"/>
</dbReference>
<dbReference type="SMART" id="SM00874">
    <property type="entry name" value="B5"/>
    <property type="match status" value="1"/>
</dbReference>
<comment type="catalytic activity">
    <reaction evidence="14 15">
        <text>tRNA(Phe) + L-phenylalanine + ATP = L-phenylalanyl-tRNA(Phe) + AMP + diphosphate + H(+)</text>
        <dbReference type="Rhea" id="RHEA:19413"/>
        <dbReference type="Rhea" id="RHEA-COMP:9668"/>
        <dbReference type="Rhea" id="RHEA-COMP:9699"/>
        <dbReference type="ChEBI" id="CHEBI:15378"/>
        <dbReference type="ChEBI" id="CHEBI:30616"/>
        <dbReference type="ChEBI" id="CHEBI:33019"/>
        <dbReference type="ChEBI" id="CHEBI:58095"/>
        <dbReference type="ChEBI" id="CHEBI:78442"/>
        <dbReference type="ChEBI" id="CHEBI:78531"/>
        <dbReference type="ChEBI" id="CHEBI:456215"/>
        <dbReference type="EC" id="6.1.1.20"/>
    </reaction>
</comment>
<evidence type="ECO:0000256" key="7">
    <source>
        <dbReference type="ARBA" id="ARBA00022723"/>
    </source>
</evidence>
<keyword evidence="23" id="KW-1185">Reference proteome</keyword>
<dbReference type="Gene3D" id="2.40.50.140">
    <property type="entry name" value="Nucleic acid-binding proteins"/>
    <property type="match status" value="1"/>
</dbReference>
<evidence type="ECO:0000256" key="11">
    <source>
        <dbReference type="ARBA" id="ARBA00022884"/>
    </source>
</evidence>
<accession>A0AAQ1RX17</accession>
<dbReference type="EMBL" id="WWVX01000003">
    <property type="protein sequence ID" value="MZL69280.1"/>
    <property type="molecule type" value="Genomic_DNA"/>
</dbReference>
<keyword evidence="10 15" id="KW-0460">Magnesium</keyword>
<sequence>MNLSYKWLQDYTPCDLAPRAYAEAMSLSGSKVEGWSSLADEIKNVVVGQVVSIAPHPRADKLVVCQVEVGRGEPLQICTGAANLKPGDKVPVALHDSDLPGGVHIQRGELRGEISDGMMCSFAELGLTIHDCPDQREDGIMVLEPDAAVGQDIVKALELDDLSVEFEITSNRPDCLSMIGLARETAATLNQPLRLPAPTVERESGDIADYLKVDVESDLCLRYAARVIKNVKIGPSPKWMRDRLRVCGVRPISNIVDITNYVMLEYGNPMHAFDYERVAGHHIIVRTAREGEHLVTLDDVDRTLTPEMLVIADEAGPSVVAGIMGGEQSGISDETNTVIFEAACFSGPSVRRTSKKLGLRSESSARYEKGLDPNACMSALMRACQLVEELGCGEVVGGVIDCYKNPLKPWKIALDEGYMNRFLGIDIPRSEMEEYLTRLGFGIDGGDVVVPTFRADVEHKADVAEEIARIYGYDKIPATLAKTADEAELTEEQKFKRAVGGALVGMGLNEIITYTFISPKYYDKIDLPAESPLRDSVTIRNPLGEDTSVMRTTAIPSMLEVLARNYANRNLCCQMYEIATEYRKQGGPDDLPDESEAVLIGMYGGESDFYRLKGVVENLLEATGVKDASFLPEKGDPTFHPGRCAKLLLGGEEAGTLGEIHPHVAQNYGIKQKVYLARIPLAGLLKNARREINYRPLPKFPATTRDLALVCDESVLVGDISRAIAESAGSLLEGVEFFDIYRGKQIGEGKKSVAYKLIFRSDSETLKDEHADAAVERVLGALEPLGITLRS</sequence>
<organism evidence="21 22">
    <name type="scientific">Bittarella massiliensis</name>
    <name type="common">ex Durand et al. 2017</name>
    <dbReference type="NCBI Taxonomy" id="1720313"/>
    <lineage>
        <taxon>Bacteria</taxon>
        <taxon>Bacillati</taxon>
        <taxon>Bacillota</taxon>
        <taxon>Clostridia</taxon>
        <taxon>Eubacteriales</taxon>
        <taxon>Oscillospiraceae</taxon>
        <taxon>Bittarella (ex Durand et al. 2017)</taxon>
    </lineage>
</organism>
<evidence type="ECO:0000256" key="2">
    <source>
        <dbReference type="ARBA" id="ARBA00008653"/>
    </source>
</evidence>
<evidence type="ECO:0000313" key="21">
    <source>
        <dbReference type="EMBL" id="SHG55633.1"/>
    </source>
</evidence>
<evidence type="ECO:0000256" key="15">
    <source>
        <dbReference type="HAMAP-Rule" id="MF_00283"/>
    </source>
</evidence>
<evidence type="ECO:0000256" key="16">
    <source>
        <dbReference type="PROSITE-ProRule" id="PRU00209"/>
    </source>
</evidence>
<dbReference type="EMBL" id="FQVY01000005">
    <property type="protein sequence ID" value="SHG55633.1"/>
    <property type="molecule type" value="Genomic_DNA"/>
</dbReference>
<dbReference type="SMART" id="SM00896">
    <property type="entry name" value="FDX-ACB"/>
    <property type="match status" value="1"/>
</dbReference>
<dbReference type="FunFam" id="2.40.50.140:FF:000045">
    <property type="entry name" value="Phenylalanine--tRNA ligase beta subunit"/>
    <property type="match status" value="1"/>
</dbReference>
<evidence type="ECO:0000259" key="19">
    <source>
        <dbReference type="PROSITE" id="PS51483"/>
    </source>
</evidence>
<dbReference type="InterPro" id="IPR036690">
    <property type="entry name" value="Fdx_antiC-bd_sf"/>
</dbReference>
<dbReference type="InterPro" id="IPR033714">
    <property type="entry name" value="tRNA_bind_bactPheRS"/>
</dbReference>
<dbReference type="Pfam" id="PF03484">
    <property type="entry name" value="B5"/>
    <property type="match status" value="1"/>
</dbReference>
<dbReference type="SUPFAM" id="SSF56037">
    <property type="entry name" value="PheT/TilS domain"/>
    <property type="match status" value="1"/>
</dbReference>
<feature type="domain" description="FDX-ACB" evidence="18">
    <location>
        <begin position="698"/>
        <end position="790"/>
    </location>
</feature>
<dbReference type="InterPro" id="IPR009061">
    <property type="entry name" value="DNA-bd_dom_put_sf"/>
</dbReference>
<dbReference type="PROSITE" id="PS51447">
    <property type="entry name" value="FDX_ACB"/>
    <property type="match status" value="1"/>
</dbReference>
<dbReference type="CDD" id="cd02796">
    <property type="entry name" value="tRNA_bind_bactPheRS"/>
    <property type="match status" value="1"/>
</dbReference>
<dbReference type="InterPro" id="IPR012340">
    <property type="entry name" value="NA-bd_OB-fold"/>
</dbReference>
<dbReference type="AlphaFoldDB" id="A0AAQ1RX17"/>
<dbReference type="GO" id="GO:0140096">
    <property type="term" value="F:catalytic activity, acting on a protein"/>
    <property type="evidence" value="ECO:0007669"/>
    <property type="project" value="UniProtKB-ARBA"/>
</dbReference>
<dbReference type="InterPro" id="IPR045060">
    <property type="entry name" value="Phe-tRNA-ligase_IIc_bsu"/>
</dbReference>
<gene>
    <name evidence="15" type="primary">pheT</name>
    <name evidence="20" type="ORF">GT747_05790</name>
    <name evidence="21" type="ORF">SAMN05444424_2680</name>
</gene>
<evidence type="ECO:0000256" key="14">
    <source>
        <dbReference type="ARBA" id="ARBA00049255"/>
    </source>
</evidence>
<dbReference type="SUPFAM" id="SSF46955">
    <property type="entry name" value="Putative DNA-binding domain"/>
    <property type="match status" value="1"/>
</dbReference>
<dbReference type="SMART" id="SM00873">
    <property type="entry name" value="B3_4"/>
    <property type="match status" value="1"/>
</dbReference>
<dbReference type="Gene3D" id="3.30.56.10">
    <property type="match status" value="2"/>
</dbReference>
<feature type="binding site" evidence="15">
    <location>
        <position position="465"/>
    </location>
    <ligand>
        <name>Mg(2+)</name>
        <dbReference type="ChEBI" id="CHEBI:18420"/>
        <note>shared with alpha subunit</note>
    </ligand>
</feature>
<feature type="binding site" evidence="15">
    <location>
        <position position="462"/>
    </location>
    <ligand>
        <name>Mg(2+)</name>
        <dbReference type="ChEBI" id="CHEBI:18420"/>
        <note>shared with alpha subunit</note>
    </ligand>
</feature>
<keyword evidence="12 15" id="KW-0648">Protein biosynthesis</keyword>
<dbReference type="Gene3D" id="3.50.40.10">
    <property type="entry name" value="Phenylalanyl-trna Synthetase, Chain B, domain 3"/>
    <property type="match status" value="1"/>
</dbReference>
<dbReference type="Gene3D" id="3.30.70.380">
    <property type="entry name" value="Ferrodoxin-fold anticodon-binding domain"/>
    <property type="match status" value="1"/>
</dbReference>
<dbReference type="Proteomes" id="UP000474718">
    <property type="component" value="Unassembled WGS sequence"/>
</dbReference>
<dbReference type="Pfam" id="PF01588">
    <property type="entry name" value="tRNA_bind"/>
    <property type="match status" value="1"/>
</dbReference>
<evidence type="ECO:0000259" key="17">
    <source>
        <dbReference type="PROSITE" id="PS50886"/>
    </source>
</evidence>
<dbReference type="PANTHER" id="PTHR10947:SF0">
    <property type="entry name" value="PHENYLALANINE--TRNA LIGASE BETA SUBUNIT"/>
    <property type="match status" value="1"/>
</dbReference>
<dbReference type="GO" id="GO:0009328">
    <property type="term" value="C:phenylalanine-tRNA ligase complex"/>
    <property type="evidence" value="ECO:0007669"/>
    <property type="project" value="TreeGrafter"/>
</dbReference>
<comment type="subcellular location">
    <subcellularLocation>
        <location evidence="1 15">Cytoplasm</location>
    </subcellularLocation>
</comment>
<keyword evidence="4 15" id="KW-0963">Cytoplasm</keyword>
<dbReference type="InterPro" id="IPR004532">
    <property type="entry name" value="Phe-tRNA-ligase_IIc_bsu_bact"/>
</dbReference>
<keyword evidence="6 15" id="KW-0436">Ligase</keyword>
<feature type="domain" description="B5" evidence="19">
    <location>
        <begin position="407"/>
        <end position="478"/>
    </location>
</feature>
<dbReference type="InterPro" id="IPR045864">
    <property type="entry name" value="aa-tRNA-synth_II/BPL/LPL"/>
</dbReference>
<dbReference type="Pfam" id="PF03483">
    <property type="entry name" value="B3_4"/>
    <property type="match status" value="1"/>
</dbReference>
<dbReference type="EC" id="6.1.1.20" evidence="15"/>
<dbReference type="RefSeq" id="WP_044993087.1">
    <property type="nucleotide sequence ID" value="NZ_FQVY01000005.1"/>
</dbReference>
<dbReference type="InterPro" id="IPR005121">
    <property type="entry name" value="Fdx_antiC-bd"/>
</dbReference>
<dbReference type="GO" id="GO:0000049">
    <property type="term" value="F:tRNA binding"/>
    <property type="evidence" value="ECO:0007669"/>
    <property type="project" value="UniProtKB-UniRule"/>
</dbReference>
<evidence type="ECO:0000256" key="9">
    <source>
        <dbReference type="ARBA" id="ARBA00022840"/>
    </source>
</evidence>
<evidence type="ECO:0000256" key="6">
    <source>
        <dbReference type="ARBA" id="ARBA00022598"/>
    </source>
</evidence>
<dbReference type="SUPFAM" id="SSF50249">
    <property type="entry name" value="Nucleic acid-binding proteins"/>
    <property type="match status" value="1"/>
</dbReference>
<dbReference type="PANTHER" id="PTHR10947">
    <property type="entry name" value="PHENYLALANYL-TRNA SYNTHETASE BETA CHAIN AND LEUCINE-RICH REPEAT-CONTAINING PROTEIN 47"/>
    <property type="match status" value="1"/>
</dbReference>
<evidence type="ECO:0000313" key="22">
    <source>
        <dbReference type="Proteomes" id="UP000184089"/>
    </source>
</evidence>
<dbReference type="PROSITE" id="PS50886">
    <property type="entry name" value="TRBD"/>
    <property type="match status" value="1"/>
</dbReference>
<feature type="binding site" evidence="15">
    <location>
        <position position="456"/>
    </location>
    <ligand>
        <name>Mg(2+)</name>
        <dbReference type="ChEBI" id="CHEBI:18420"/>
        <note>shared with alpha subunit</note>
    </ligand>
</feature>
<dbReference type="GO" id="GO:0004826">
    <property type="term" value="F:phenylalanine-tRNA ligase activity"/>
    <property type="evidence" value="ECO:0007669"/>
    <property type="project" value="UniProtKB-UniRule"/>
</dbReference>
<dbReference type="PROSITE" id="PS51483">
    <property type="entry name" value="B5"/>
    <property type="match status" value="1"/>
</dbReference>
<evidence type="ECO:0000313" key="20">
    <source>
        <dbReference type="EMBL" id="MZL69280.1"/>
    </source>
</evidence>
<dbReference type="NCBIfam" id="TIGR00472">
    <property type="entry name" value="pheT_bact"/>
    <property type="match status" value="1"/>
</dbReference>
<comment type="subunit">
    <text evidence="3 15">Tetramer of two alpha and two beta subunits.</text>
</comment>
<keyword evidence="8 15" id="KW-0547">Nucleotide-binding</keyword>
<evidence type="ECO:0000256" key="1">
    <source>
        <dbReference type="ARBA" id="ARBA00004496"/>
    </source>
</evidence>
<dbReference type="InterPro" id="IPR020825">
    <property type="entry name" value="Phe-tRNA_synthase-like_B3/B4"/>
</dbReference>
<dbReference type="GO" id="GO:0000287">
    <property type="term" value="F:magnesium ion binding"/>
    <property type="evidence" value="ECO:0007669"/>
    <property type="project" value="UniProtKB-UniRule"/>
</dbReference>
<dbReference type="GO" id="GO:0006432">
    <property type="term" value="P:phenylalanyl-tRNA aminoacylation"/>
    <property type="evidence" value="ECO:0007669"/>
    <property type="project" value="UniProtKB-UniRule"/>
</dbReference>
<dbReference type="CDD" id="cd00769">
    <property type="entry name" value="PheRS_beta_core"/>
    <property type="match status" value="1"/>
</dbReference>
<dbReference type="Gene3D" id="3.30.930.10">
    <property type="entry name" value="Bira Bifunctional Protein, Domain 2"/>
    <property type="match status" value="1"/>
</dbReference>
<comment type="caution">
    <text evidence="21">The sequence shown here is derived from an EMBL/GenBank/DDBJ whole genome shotgun (WGS) entry which is preliminary data.</text>
</comment>
<keyword evidence="9 15" id="KW-0067">ATP-binding</keyword>